<dbReference type="Pfam" id="PF00001">
    <property type="entry name" value="7tm_1"/>
    <property type="match status" value="1"/>
</dbReference>
<organism evidence="11 12">
    <name type="scientific">Candidula unifasciata</name>
    <dbReference type="NCBI Taxonomy" id="100452"/>
    <lineage>
        <taxon>Eukaryota</taxon>
        <taxon>Metazoa</taxon>
        <taxon>Spiralia</taxon>
        <taxon>Lophotrochozoa</taxon>
        <taxon>Mollusca</taxon>
        <taxon>Gastropoda</taxon>
        <taxon>Heterobranchia</taxon>
        <taxon>Euthyneura</taxon>
        <taxon>Panpulmonata</taxon>
        <taxon>Eupulmonata</taxon>
        <taxon>Stylommatophora</taxon>
        <taxon>Helicina</taxon>
        <taxon>Helicoidea</taxon>
        <taxon>Geomitridae</taxon>
        <taxon>Candidula</taxon>
    </lineage>
</organism>
<comment type="subcellular location">
    <subcellularLocation>
        <location evidence="1">Cell membrane</location>
        <topology evidence="1">Multi-pass membrane protein</topology>
    </subcellularLocation>
</comment>
<dbReference type="Gene3D" id="1.20.1070.10">
    <property type="entry name" value="Rhodopsin 7-helix transmembrane proteins"/>
    <property type="match status" value="1"/>
</dbReference>
<feature type="non-terminal residue" evidence="11">
    <location>
        <position position="1"/>
    </location>
</feature>
<feature type="transmembrane region" description="Helical" evidence="9">
    <location>
        <begin position="187"/>
        <end position="208"/>
    </location>
</feature>
<dbReference type="PANTHER" id="PTHR24230">
    <property type="entry name" value="G-PROTEIN COUPLED RECEPTOR"/>
    <property type="match status" value="1"/>
</dbReference>
<evidence type="ECO:0000256" key="8">
    <source>
        <dbReference type="ARBA" id="ARBA00023224"/>
    </source>
</evidence>
<dbReference type="InterPro" id="IPR000276">
    <property type="entry name" value="GPCR_Rhodpsn"/>
</dbReference>
<feature type="domain" description="G-protein coupled receptors family 1 profile" evidence="10">
    <location>
        <begin position="122"/>
        <end position="261"/>
    </location>
</feature>
<feature type="transmembrane region" description="Helical" evidence="9">
    <location>
        <begin position="109"/>
        <end position="128"/>
    </location>
</feature>
<dbReference type="InterPro" id="IPR017452">
    <property type="entry name" value="GPCR_Rhodpsn_7TM"/>
</dbReference>
<name>A0A8S3YRQ2_9EUPU</name>
<sequence>MAVLDSNFKQVASIKEILPNSWPPVEAHRFDLVNIVINANNVNNYRYNSTASKVFNERTYFSIENCKNITLADNSGDNISSLDTSLFSNTSNVTLLDAPTFSSTSLTKIVFFGTMFVISLVGNVATLIQMRRLRRRKSTINTLIVNLALADLLVTFFCTAGEAAWAVTVQWLAGDAMCKLVKYMQVFSLYLSTYITVAISLDRCVAILDPMRRNGASQRVRIMILFAWIFSALFSIPQRGTKLLYRSKSEWLIKIYPIGLL</sequence>
<evidence type="ECO:0000256" key="2">
    <source>
        <dbReference type="ARBA" id="ARBA00022475"/>
    </source>
</evidence>
<evidence type="ECO:0000256" key="5">
    <source>
        <dbReference type="ARBA" id="ARBA00023040"/>
    </source>
</evidence>
<evidence type="ECO:0000256" key="6">
    <source>
        <dbReference type="ARBA" id="ARBA00023136"/>
    </source>
</evidence>
<dbReference type="GO" id="GO:0035237">
    <property type="term" value="F:corazonin receptor activity"/>
    <property type="evidence" value="ECO:0007669"/>
    <property type="project" value="TreeGrafter"/>
</dbReference>
<evidence type="ECO:0000259" key="10">
    <source>
        <dbReference type="PROSITE" id="PS50262"/>
    </source>
</evidence>
<dbReference type="EMBL" id="CAJHNH020000657">
    <property type="protein sequence ID" value="CAG5119098.1"/>
    <property type="molecule type" value="Genomic_DNA"/>
</dbReference>
<dbReference type="AlphaFoldDB" id="A0A8S3YRQ2"/>
<dbReference type="OrthoDB" id="6022667at2759"/>
<keyword evidence="5" id="KW-0297">G-protein coupled receptor</keyword>
<comment type="caution">
    <text evidence="11">The sequence shown here is derived from an EMBL/GenBank/DDBJ whole genome shotgun (WGS) entry which is preliminary data.</text>
</comment>
<keyword evidence="6 9" id="KW-0472">Membrane</keyword>
<evidence type="ECO:0000256" key="7">
    <source>
        <dbReference type="ARBA" id="ARBA00023170"/>
    </source>
</evidence>
<proteinExistence type="predicted"/>
<gene>
    <name evidence="11" type="ORF">CUNI_LOCUS4656</name>
</gene>
<evidence type="ECO:0000313" key="11">
    <source>
        <dbReference type="EMBL" id="CAG5119098.1"/>
    </source>
</evidence>
<dbReference type="Proteomes" id="UP000678393">
    <property type="component" value="Unassembled WGS sequence"/>
</dbReference>
<dbReference type="GO" id="GO:0005886">
    <property type="term" value="C:plasma membrane"/>
    <property type="evidence" value="ECO:0007669"/>
    <property type="project" value="UniProtKB-SubCell"/>
</dbReference>
<evidence type="ECO:0000256" key="9">
    <source>
        <dbReference type="SAM" id="Phobius"/>
    </source>
</evidence>
<reference evidence="11" key="1">
    <citation type="submission" date="2021-04" db="EMBL/GenBank/DDBJ databases">
        <authorList>
            <consortium name="Molecular Ecology Group"/>
        </authorList>
    </citation>
    <scope>NUCLEOTIDE SEQUENCE</scope>
</reference>
<evidence type="ECO:0000313" key="12">
    <source>
        <dbReference type="Proteomes" id="UP000678393"/>
    </source>
</evidence>
<dbReference type="PRINTS" id="PR00237">
    <property type="entry name" value="GPCRRHODOPSN"/>
</dbReference>
<keyword evidence="4 9" id="KW-1133">Transmembrane helix</keyword>
<feature type="transmembrane region" description="Helical" evidence="9">
    <location>
        <begin position="220"/>
        <end position="237"/>
    </location>
</feature>
<keyword evidence="8" id="KW-0807">Transducer</keyword>
<dbReference type="PROSITE" id="PS50262">
    <property type="entry name" value="G_PROTEIN_RECEP_F1_2"/>
    <property type="match status" value="1"/>
</dbReference>
<keyword evidence="7" id="KW-0675">Receptor</keyword>
<keyword evidence="3 9" id="KW-0812">Transmembrane</keyword>
<evidence type="ECO:0000256" key="3">
    <source>
        <dbReference type="ARBA" id="ARBA00022692"/>
    </source>
</evidence>
<accession>A0A8S3YRQ2</accession>
<evidence type="ECO:0000256" key="4">
    <source>
        <dbReference type="ARBA" id="ARBA00022989"/>
    </source>
</evidence>
<dbReference type="PANTHER" id="PTHR24230:SF163">
    <property type="entry name" value="CORAZONIN RECEPTOR, ISOFORM B"/>
    <property type="match status" value="1"/>
</dbReference>
<evidence type="ECO:0000256" key="1">
    <source>
        <dbReference type="ARBA" id="ARBA00004651"/>
    </source>
</evidence>
<protein>
    <recommendedName>
        <fullName evidence="10">G-protein coupled receptors family 1 profile domain-containing protein</fullName>
    </recommendedName>
</protein>
<feature type="transmembrane region" description="Helical" evidence="9">
    <location>
        <begin position="140"/>
        <end position="167"/>
    </location>
</feature>
<keyword evidence="12" id="KW-1185">Reference proteome</keyword>
<keyword evidence="2" id="KW-1003">Cell membrane</keyword>
<dbReference type="SUPFAM" id="SSF81321">
    <property type="entry name" value="Family A G protein-coupled receptor-like"/>
    <property type="match status" value="1"/>
</dbReference>